<reference evidence="1" key="1">
    <citation type="submission" date="2017-08" db="EMBL/GenBank/DDBJ databases">
        <authorList>
            <person name="Alvarez-Ponce D."/>
            <person name="Weitzman C.L."/>
            <person name="Tillett R.L."/>
            <person name="Sandmeier F.C."/>
            <person name="Tracy C.R."/>
        </authorList>
    </citation>
    <scope>NUCLEOTIDE SEQUENCE [LARGE SCALE GENOMIC DNA]</scope>
    <source>
        <strain evidence="1">PS6</strain>
    </source>
</reference>
<sequence>MFFNLSIYDDKKEAYIKTVQSVLNILRVKGAGNLLISSTDNLQDLYFFLNILSNEESLDWSKFNIFVDDSNSNSKKLDDVFLNQNDFKNIFYLNQITDFEKYKNVNIDYAFIDIQSEVKLPSTQHLIKKSTTIFLNFQDGFYNHEIKNILTSSKELSLTGIDLSIGQFTNFIIHKSDFGSIIK</sequence>
<organism evidence="1 2">
    <name type="scientific">Mycoplasmopsis agassizii</name>
    <dbReference type="NCBI Taxonomy" id="33922"/>
    <lineage>
        <taxon>Bacteria</taxon>
        <taxon>Bacillati</taxon>
        <taxon>Mycoplasmatota</taxon>
        <taxon>Mycoplasmoidales</taxon>
        <taxon>Metamycoplasmataceae</taxon>
        <taxon>Mycoplasmopsis</taxon>
    </lineage>
</organism>
<keyword evidence="2" id="KW-1185">Reference proteome</keyword>
<dbReference type="Proteomes" id="UP000217033">
    <property type="component" value="Unassembled WGS sequence"/>
</dbReference>
<accession>A0ABX4H4C6</accession>
<protein>
    <submittedName>
        <fullName evidence="1">Uncharacterized protein</fullName>
    </submittedName>
</protein>
<evidence type="ECO:0000313" key="2">
    <source>
        <dbReference type="Proteomes" id="UP000217033"/>
    </source>
</evidence>
<dbReference type="EMBL" id="NQMN01000002">
    <property type="protein sequence ID" value="PAF54741.1"/>
    <property type="molecule type" value="Genomic_DNA"/>
</dbReference>
<name>A0ABX4H4C6_9BACT</name>
<evidence type="ECO:0000313" key="1">
    <source>
        <dbReference type="EMBL" id="PAF54741.1"/>
    </source>
</evidence>
<proteinExistence type="predicted"/>
<gene>
    <name evidence="1" type="ORF">CJF60_03315</name>
</gene>
<dbReference type="RefSeq" id="WP_084231929.1">
    <property type="nucleotide sequence ID" value="NZ_FWXE01000002.1"/>
</dbReference>
<comment type="caution">
    <text evidence="1">The sequence shown here is derived from an EMBL/GenBank/DDBJ whole genome shotgun (WGS) entry which is preliminary data.</text>
</comment>